<dbReference type="EMBL" id="CP005078">
    <property type="protein sequence ID" value="AGM25751.1"/>
    <property type="molecule type" value="Genomic_DNA"/>
</dbReference>
<gene>
    <name evidence="3" type="ORF">SSYRP_v1c01550</name>
</gene>
<protein>
    <submittedName>
        <fullName evidence="3">Putative endonuclease</fullName>
    </submittedName>
</protein>
<dbReference type="eggNOG" id="COG2827">
    <property type="taxonomic scope" value="Bacteria"/>
</dbReference>
<dbReference type="KEGG" id="ssyr:SSYRP_v1c01550"/>
<dbReference type="PANTHER" id="PTHR34477:SF1">
    <property type="entry name" value="UPF0213 PROTEIN YHBQ"/>
    <property type="match status" value="1"/>
</dbReference>
<dbReference type="Pfam" id="PF01541">
    <property type="entry name" value="GIY-YIG"/>
    <property type="match status" value="1"/>
</dbReference>
<evidence type="ECO:0000313" key="4">
    <source>
        <dbReference type="Proteomes" id="UP000013963"/>
    </source>
</evidence>
<dbReference type="RefSeq" id="WP_016340411.1">
    <property type="nucleotide sequence ID" value="NC_021284.1"/>
</dbReference>
<dbReference type="PANTHER" id="PTHR34477">
    <property type="entry name" value="UPF0213 PROTEIN YHBQ"/>
    <property type="match status" value="1"/>
</dbReference>
<dbReference type="GO" id="GO:0004519">
    <property type="term" value="F:endonuclease activity"/>
    <property type="evidence" value="ECO:0007669"/>
    <property type="project" value="UniProtKB-KW"/>
</dbReference>
<dbReference type="Gene3D" id="3.40.1440.10">
    <property type="entry name" value="GIY-YIG endonuclease"/>
    <property type="match status" value="1"/>
</dbReference>
<proteinExistence type="inferred from homology"/>
<keyword evidence="3" id="KW-0255">Endonuclease</keyword>
<dbReference type="AlphaFoldDB" id="R4UKF6"/>
<dbReference type="SMART" id="SM00465">
    <property type="entry name" value="GIYc"/>
    <property type="match status" value="1"/>
</dbReference>
<dbReference type="OrthoDB" id="9807770at2"/>
<keyword evidence="3" id="KW-0540">Nuclease</keyword>
<dbReference type="STRING" id="1276229.SSYRP_v1c01550"/>
<name>R4UKF6_9MOLU</name>
<accession>R4UKF6</accession>
<organism evidence="3 4">
    <name type="scientific">Spiroplasma syrphidicola EA-1</name>
    <dbReference type="NCBI Taxonomy" id="1276229"/>
    <lineage>
        <taxon>Bacteria</taxon>
        <taxon>Bacillati</taxon>
        <taxon>Mycoplasmatota</taxon>
        <taxon>Mollicutes</taxon>
        <taxon>Entomoplasmatales</taxon>
        <taxon>Spiroplasmataceae</taxon>
        <taxon>Spiroplasma</taxon>
    </lineage>
</organism>
<reference evidence="3 4" key="1">
    <citation type="journal article" date="2013" name="Genome Biol. Evol.">
        <title>Complete genomes of two dipteran-associated spiroplasmas provided insights into the origin, dynamics, and impacts of viral invasion in spiroplasma.</title>
        <authorList>
            <person name="Ku C."/>
            <person name="Lo W.S."/>
            <person name="Chen L.L."/>
            <person name="Kuo C.H."/>
        </authorList>
    </citation>
    <scope>NUCLEOTIDE SEQUENCE [LARGE SCALE GENOMIC DNA]</scope>
    <source>
        <strain evidence="3">EA-1</strain>
    </source>
</reference>
<sequence length="97" mass="11591">MAEKFYFYVLHCADNTLYAGYTVDLEKRFLAHSNGQGAKYTRIKTRQPLQLIYSESYPTKSLAMQREYQFKQLTRSEKENFLATKNVYFNDNKIKKR</sequence>
<dbReference type="PATRIC" id="fig|1276229.3.peg.155"/>
<dbReference type="SUPFAM" id="SSF82771">
    <property type="entry name" value="GIY-YIG endonuclease"/>
    <property type="match status" value="1"/>
</dbReference>
<feature type="domain" description="GIY-YIG" evidence="2">
    <location>
        <begin position="3"/>
        <end position="80"/>
    </location>
</feature>
<dbReference type="PROSITE" id="PS50164">
    <property type="entry name" value="GIY_YIG"/>
    <property type="match status" value="1"/>
</dbReference>
<dbReference type="CDD" id="cd10456">
    <property type="entry name" value="GIY-YIG_UPF0213"/>
    <property type="match status" value="1"/>
</dbReference>
<evidence type="ECO:0000313" key="3">
    <source>
        <dbReference type="EMBL" id="AGM25751.1"/>
    </source>
</evidence>
<dbReference type="HOGENOM" id="CLU_135650_0_3_14"/>
<comment type="similarity">
    <text evidence="1">Belongs to the UPF0213 family.</text>
</comment>
<evidence type="ECO:0000256" key="1">
    <source>
        <dbReference type="ARBA" id="ARBA00007435"/>
    </source>
</evidence>
<dbReference type="InterPro" id="IPR035901">
    <property type="entry name" value="GIY-YIG_endonuc_sf"/>
</dbReference>
<keyword evidence="3" id="KW-0378">Hydrolase</keyword>
<evidence type="ECO:0000259" key="2">
    <source>
        <dbReference type="PROSITE" id="PS50164"/>
    </source>
</evidence>
<dbReference type="Proteomes" id="UP000013963">
    <property type="component" value="Chromosome"/>
</dbReference>
<dbReference type="InterPro" id="IPR050190">
    <property type="entry name" value="UPF0213_domain"/>
</dbReference>
<keyword evidence="4" id="KW-1185">Reference proteome</keyword>
<dbReference type="InterPro" id="IPR000305">
    <property type="entry name" value="GIY-YIG_endonuc"/>
</dbReference>